<dbReference type="PANTHER" id="PTHR33437:SF2">
    <property type="entry name" value="OS06G0361200 PROTEIN"/>
    <property type="match status" value="1"/>
</dbReference>
<comment type="caution">
    <text evidence="1">The sequence shown here is derived from an EMBL/GenBank/DDBJ whole genome shotgun (WGS) entry which is preliminary data.</text>
</comment>
<organism evidence="1 2">
    <name type="scientific">Abeliophyllum distichum</name>
    <dbReference type="NCBI Taxonomy" id="126358"/>
    <lineage>
        <taxon>Eukaryota</taxon>
        <taxon>Viridiplantae</taxon>
        <taxon>Streptophyta</taxon>
        <taxon>Embryophyta</taxon>
        <taxon>Tracheophyta</taxon>
        <taxon>Spermatophyta</taxon>
        <taxon>Magnoliopsida</taxon>
        <taxon>eudicotyledons</taxon>
        <taxon>Gunneridae</taxon>
        <taxon>Pentapetalae</taxon>
        <taxon>asterids</taxon>
        <taxon>lamiids</taxon>
        <taxon>Lamiales</taxon>
        <taxon>Oleaceae</taxon>
        <taxon>Forsythieae</taxon>
        <taxon>Abeliophyllum</taxon>
    </lineage>
</organism>
<dbReference type="Proteomes" id="UP001604336">
    <property type="component" value="Unassembled WGS sequence"/>
</dbReference>
<protein>
    <submittedName>
        <fullName evidence="1">Retrotrans gag domain-containing protein</fullName>
    </submittedName>
</protein>
<evidence type="ECO:0000313" key="1">
    <source>
        <dbReference type="EMBL" id="KAL2491454.1"/>
    </source>
</evidence>
<name>A0ABD1RWV3_9LAMI</name>
<proteinExistence type="predicted"/>
<keyword evidence="2" id="KW-1185">Reference proteome</keyword>
<dbReference type="EMBL" id="JBFOLK010000008">
    <property type="protein sequence ID" value="KAL2491454.1"/>
    <property type="molecule type" value="Genomic_DNA"/>
</dbReference>
<dbReference type="AlphaFoldDB" id="A0ABD1RWV3"/>
<gene>
    <name evidence="1" type="ORF">Adt_27082</name>
</gene>
<dbReference type="PANTHER" id="PTHR33437">
    <property type="entry name" value="OS06G0361200 PROTEIN"/>
    <property type="match status" value="1"/>
</dbReference>
<accession>A0ABD1RWV3</accession>
<sequence length="135" mass="15786">MHDRTIVQNVLSDITKLYVGSLFVQQLHHMIAGTIRAQYGGSPQSSLVYAKPYSCRVEEMRMSLSYQPPKFQCFDRKKNSKQHVVHFIETCNNFSTYNDTMAKQFVHCLRAEYLNDIQTYWLDELIVKIKLSRSS</sequence>
<reference evidence="2" key="1">
    <citation type="submission" date="2024-07" db="EMBL/GenBank/DDBJ databases">
        <title>Two chromosome-level genome assemblies of Korean endemic species Abeliophyllum distichum and Forsythia ovata (Oleaceae).</title>
        <authorList>
            <person name="Jang H."/>
        </authorList>
    </citation>
    <scope>NUCLEOTIDE SEQUENCE [LARGE SCALE GENOMIC DNA]</scope>
</reference>
<evidence type="ECO:0000313" key="2">
    <source>
        <dbReference type="Proteomes" id="UP001604336"/>
    </source>
</evidence>